<sequence length="439" mass="50957">MKLLNKIKILQGGYKITKIFIAGILVWSEEKSFLWRRLKIFGITLLSYRNKTSRYKKEQIFEDLDNFIKFANKQCSSSNKKSVLWLDHSLGGGTEAYSFNQFSELESEYIFIRLQYDPLFDVYILSIPDKAVGYTSNFNTIKTFISKFNFFEICVNNLVGWIETIELLKLISHYKENHSQTKISFRGHDFHAICPSFNLLNCDKVFCNLTHQKGCSYCIKNITLDNNEQTNKILFNGFNDIDTWRKSWNDFFQNTLDEMIVFSNSTKDLFIRAYPVLKTKVCIIPHTTIQLPVVEIEKHRDINIAILGNISSIAKGCDVIEKMCKFNRDPHLNLIVIGTYKSPPRGLIVTGKYKPIDIPKLIKQYNIDIVFIPSIWPETFSYTTSEAMNMNLPVACYNMGAPAERVSKYKQGLVLKDINPLENLQEIKNFVKQLRKEIK</sequence>
<accession>A0ABY3G7N3</accession>
<dbReference type="RefSeq" id="WP_147499012.1">
    <property type="nucleotide sequence ID" value="NZ_VOAV01000026.1"/>
</dbReference>
<keyword evidence="3" id="KW-1185">Reference proteome</keyword>
<dbReference type="InterPro" id="IPR001296">
    <property type="entry name" value="Glyco_trans_1"/>
</dbReference>
<reference evidence="2 3" key="1">
    <citation type="submission" date="2019-07" db="EMBL/GenBank/DDBJ databases">
        <title>Rapid identification of Enteric Bacteria from Whole Genome Sequences (WGS) using Average Nucleotide Identity (ANI).</title>
        <authorList>
            <person name="Lane C."/>
        </authorList>
    </citation>
    <scope>NUCLEOTIDE SEQUENCE [LARGE SCALE GENOMIC DNA]</scope>
    <source>
        <strain evidence="2 3">2013D-9588</strain>
    </source>
</reference>
<feature type="domain" description="Glycosyl transferase family 1" evidence="1">
    <location>
        <begin position="346"/>
        <end position="428"/>
    </location>
</feature>
<name>A0ABY3G7N3_9BACT</name>
<protein>
    <submittedName>
        <fullName evidence="2">Glycosyltransferase</fullName>
    </submittedName>
</protein>
<dbReference type="Proteomes" id="UP000321599">
    <property type="component" value="Unassembled WGS sequence"/>
</dbReference>
<dbReference type="Pfam" id="PF00534">
    <property type="entry name" value="Glycos_transf_1"/>
    <property type="match status" value="1"/>
</dbReference>
<dbReference type="Gene3D" id="3.40.50.2000">
    <property type="entry name" value="Glycogen Phosphorylase B"/>
    <property type="match status" value="1"/>
</dbReference>
<evidence type="ECO:0000313" key="2">
    <source>
        <dbReference type="EMBL" id="TWO28313.1"/>
    </source>
</evidence>
<organism evidence="2 3">
    <name type="scientific">Campylobacter lanienae</name>
    <dbReference type="NCBI Taxonomy" id="75658"/>
    <lineage>
        <taxon>Bacteria</taxon>
        <taxon>Pseudomonadati</taxon>
        <taxon>Campylobacterota</taxon>
        <taxon>Epsilonproteobacteria</taxon>
        <taxon>Campylobacterales</taxon>
        <taxon>Campylobacteraceae</taxon>
        <taxon>Campylobacter</taxon>
    </lineage>
</organism>
<evidence type="ECO:0000313" key="3">
    <source>
        <dbReference type="Proteomes" id="UP000321599"/>
    </source>
</evidence>
<proteinExistence type="predicted"/>
<dbReference type="EMBL" id="VOAV01000026">
    <property type="protein sequence ID" value="TWO28313.1"/>
    <property type="molecule type" value="Genomic_DNA"/>
</dbReference>
<evidence type="ECO:0000259" key="1">
    <source>
        <dbReference type="Pfam" id="PF00534"/>
    </source>
</evidence>
<dbReference type="SUPFAM" id="SSF53756">
    <property type="entry name" value="UDP-Glycosyltransferase/glycogen phosphorylase"/>
    <property type="match status" value="1"/>
</dbReference>
<gene>
    <name evidence="2" type="ORF">XK09_05625</name>
</gene>
<comment type="caution">
    <text evidence="2">The sequence shown here is derived from an EMBL/GenBank/DDBJ whole genome shotgun (WGS) entry which is preliminary data.</text>
</comment>